<comment type="subunit">
    <text evidence="4 5">Heterohexadecamer of 8 large and 8 small subunits.</text>
</comment>
<keyword evidence="6 8" id="KW-0934">Plastid</keyword>
<name>A0A514CPP9_9STRA</name>
<comment type="miscellaneous">
    <text evidence="5">The basic functional RuBisCO is composed of a large chain homodimer in a 'head-to-tail' conformation. In form I RuBisCO this homodimer is arranged in a barrel-like tetramer with the small subunits forming a tetrameric 'cap' on each end of the 'barrel'.</text>
</comment>
<comment type="subcellular location">
    <subcellularLocation>
        <location evidence="5">Plastid</location>
        <location evidence="5">Chloroplast</location>
    </subcellularLocation>
</comment>
<organism evidence="8">
    <name type="scientific">Octactis speculum</name>
    <dbReference type="NCBI Taxonomy" id="3111310"/>
    <lineage>
        <taxon>Eukaryota</taxon>
        <taxon>Sar</taxon>
        <taxon>Stramenopiles</taxon>
        <taxon>Ochrophyta</taxon>
        <taxon>Dictyochophyceae</taxon>
        <taxon>Dictyochales</taxon>
        <taxon>Dictyochaceae</taxon>
        <taxon>Octactis</taxon>
    </lineage>
</organism>
<accession>A0A514CPP9</accession>
<protein>
    <recommendedName>
        <fullName evidence="5 6">Multifunctional fusion protein</fullName>
    </recommendedName>
    <domain>
        <recommendedName>
            <fullName evidence="5">Ribulose bisphosphate carboxylase small subunit</fullName>
            <shortName evidence="5">RuBisCO small subunit</shortName>
        </recommendedName>
    </domain>
    <domain>
        <recommendedName>
            <fullName evidence="6">Ribulose bisphosphate carboxylase small subunit, chloroplastic</fullName>
        </recommendedName>
    </domain>
</protein>
<evidence type="ECO:0000256" key="4">
    <source>
        <dbReference type="ARBA" id="ARBA00038826"/>
    </source>
</evidence>
<gene>
    <name evidence="5 8" type="primary">rbcS</name>
    <name evidence="6" type="synonym">RBCS</name>
</gene>
<dbReference type="InterPro" id="IPR024681">
    <property type="entry name" value="RuBisCO_ssu"/>
</dbReference>
<evidence type="ECO:0000256" key="6">
    <source>
        <dbReference type="HAMAP-Rule" id="MF_00860"/>
    </source>
</evidence>
<comment type="similarity">
    <text evidence="5">Belongs to the RuBisCO small chain family.</text>
</comment>
<keyword evidence="5 8" id="KW-0150">Chloroplast</keyword>
<dbReference type="InterPro" id="IPR036385">
    <property type="entry name" value="RuBisCO_ssu_sf"/>
</dbReference>
<evidence type="ECO:0000259" key="7">
    <source>
        <dbReference type="SMART" id="SM00961"/>
    </source>
</evidence>
<dbReference type="InterPro" id="IPR000894">
    <property type="entry name" value="RuBisCO_ssu_dom"/>
</dbReference>
<proteinExistence type="inferred from homology"/>
<evidence type="ECO:0000256" key="1">
    <source>
        <dbReference type="ARBA" id="ARBA00022531"/>
    </source>
</evidence>
<dbReference type="GO" id="GO:0009507">
    <property type="term" value="C:chloroplast"/>
    <property type="evidence" value="ECO:0007669"/>
    <property type="project" value="UniProtKB-SubCell"/>
</dbReference>
<dbReference type="RefSeq" id="YP_009677122.1">
    <property type="nucleotide sequence ID" value="NC_043929.1"/>
</dbReference>
<dbReference type="Pfam" id="PF00101">
    <property type="entry name" value="RuBisCO_small"/>
    <property type="match status" value="1"/>
</dbReference>
<comment type="function">
    <text evidence="5">RuBisCO catalyzes two reactions: the carboxylation of D-ribulose 1,5-bisphosphate, the primary event in carbon dioxide fixation, as well as the oxidative fragmentation of the pentose substrate in the photorespiration process. Both reactions occur simultaneously and in competition at the same active site. Although the small subunit is not catalytic it is essential for maximal activity.</text>
</comment>
<dbReference type="HAMAP" id="MF_00859">
    <property type="entry name" value="RuBisCO_S_bact"/>
    <property type="match status" value="1"/>
</dbReference>
<keyword evidence="1 5" id="KW-0602">Photosynthesis</keyword>
<dbReference type="EMBL" id="MK561359">
    <property type="protein sequence ID" value="QDH81783.1"/>
    <property type="molecule type" value="Genomic_DNA"/>
</dbReference>
<keyword evidence="3 5" id="KW-0120">Carbon dioxide fixation</keyword>
<evidence type="ECO:0000256" key="2">
    <source>
        <dbReference type="ARBA" id="ARBA00022567"/>
    </source>
</evidence>
<dbReference type="CDD" id="cd03527">
    <property type="entry name" value="RuBisCO_small"/>
    <property type="match status" value="1"/>
</dbReference>
<dbReference type="Gene3D" id="3.30.190.10">
    <property type="entry name" value="Ribulose bisphosphate carboxylase, small subunit"/>
    <property type="match status" value="1"/>
</dbReference>
<geneLocation type="chloroplast" evidence="8"/>
<dbReference type="SUPFAM" id="SSF55239">
    <property type="entry name" value="RuBisCO, small subunit"/>
    <property type="match status" value="1"/>
</dbReference>
<dbReference type="GO" id="GO:0016984">
    <property type="term" value="F:ribulose-bisphosphate carboxylase activity"/>
    <property type="evidence" value="ECO:0007669"/>
    <property type="project" value="UniProtKB-UniRule"/>
</dbReference>
<dbReference type="SMART" id="SM00961">
    <property type="entry name" value="RuBisCO_small"/>
    <property type="match status" value="1"/>
</dbReference>
<evidence type="ECO:0000256" key="5">
    <source>
        <dbReference type="HAMAP-Rule" id="MF_00859"/>
    </source>
</evidence>
<keyword evidence="5" id="KW-0601">Photorespiration</keyword>
<dbReference type="GO" id="GO:0019253">
    <property type="term" value="P:reductive pentose-phosphate cycle"/>
    <property type="evidence" value="ECO:0007669"/>
    <property type="project" value="UniProtKB-UniRule"/>
</dbReference>
<sequence>MRLTQGAFSFLPDLTDAQIQKQVEYCIAKGWAVNIEWTDDPHPRNTYWDLWGLPLFDIKDPAAVMFELAECRKANPTGYIKMQAFNASIGTESCVHAFIVQRPNYEPGFFLQRTENDGRFIRYTIVSYATQKLPAGDRY</sequence>
<dbReference type="PANTHER" id="PTHR31262:SF23">
    <property type="entry name" value="RIBULOSE BISPHOSPHATE CARBOXYLASE SMALL SUBUNIT"/>
    <property type="match status" value="1"/>
</dbReference>
<dbReference type="PANTHER" id="PTHR31262">
    <property type="entry name" value="RIBULOSE BISPHOSPHATE CARBOXYLASE SMALL CHAIN 1, CHLOROPLASTIC"/>
    <property type="match status" value="1"/>
</dbReference>
<feature type="domain" description="Ribulose bisphosphate carboxylase small subunit" evidence="7">
    <location>
        <begin position="4"/>
        <end position="103"/>
    </location>
</feature>
<keyword evidence="2 5" id="KW-0113">Calvin cycle</keyword>
<dbReference type="GeneID" id="40868979"/>
<evidence type="ECO:0000256" key="3">
    <source>
        <dbReference type="ARBA" id="ARBA00023300"/>
    </source>
</evidence>
<reference evidence="8" key="1">
    <citation type="submission" date="2019-02" db="EMBL/GenBank/DDBJ databases">
        <title>Dictyochophyceae plastid genomes reveal unusual variability of their organisation.</title>
        <authorList>
            <person name="Han K.Y."/>
            <person name="Maciszewski K."/>
            <person name="Graf L."/>
            <person name="Andersen R.A."/>
            <person name="Karnkowska A."/>
            <person name="Yoon H.S."/>
        </authorList>
    </citation>
    <scope>NUCLEOTIDE SEQUENCE</scope>
</reference>
<dbReference type="AlphaFoldDB" id="A0A514CPP9"/>
<evidence type="ECO:0000313" key="8">
    <source>
        <dbReference type="EMBL" id="QDH81783.1"/>
    </source>
</evidence>
<comment type="function">
    <text evidence="6">RuBisCO catalyzes two reactions: the carboxylation of D-ribulose 1,5-bisphosphate, the primary event in carbon dioxide fixation, as well as the oxidative fragmentation of the pentose substrate. Both reactions occur simultaneously and in competition at the same active site. Although the small subunit is not catalytic it is essential for maximal activity.</text>
</comment>